<feature type="transmembrane region" description="Helical" evidence="6">
    <location>
        <begin position="126"/>
        <end position="143"/>
    </location>
</feature>
<dbReference type="InterPro" id="IPR011701">
    <property type="entry name" value="MFS"/>
</dbReference>
<evidence type="ECO:0000256" key="1">
    <source>
        <dbReference type="ARBA" id="ARBA00004141"/>
    </source>
</evidence>
<keyword evidence="3 6" id="KW-0812">Transmembrane</keyword>
<gene>
    <name evidence="8" type="ORF">AYO21_03689</name>
</gene>
<feature type="domain" description="Major facilitator superfamily (MFS) profile" evidence="7">
    <location>
        <begin position="60"/>
        <end position="504"/>
    </location>
</feature>
<feature type="transmembrane region" description="Helical" evidence="6">
    <location>
        <begin position="386"/>
        <end position="405"/>
    </location>
</feature>
<dbReference type="FunFam" id="1.20.1250.20:FF:000013">
    <property type="entry name" value="MFS general substrate transporter"/>
    <property type="match status" value="1"/>
</dbReference>
<evidence type="ECO:0000313" key="9">
    <source>
        <dbReference type="Proteomes" id="UP000077002"/>
    </source>
</evidence>
<dbReference type="PANTHER" id="PTHR43791">
    <property type="entry name" value="PERMEASE-RELATED"/>
    <property type="match status" value="1"/>
</dbReference>
<evidence type="ECO:0000256" key="3">
    <source>
        <dbReference type="ARBA" id="ARBA00022692"/>
    </source>
</evidence>
<feature type="transmembrane region" description="Helical" evidence="6">
    <location>
        <begin position="355"/>
        <end position="374"/>
    </location>
</feature>
<accession>A0A177FCF5</accession>
<dbReference type="Pfam" id="PF07690">
    <property type="entry name" value="MFS_1"/>
    <property type="match status" value="1"/>
</dbReference>
<protein>
    <recommendedName>
        <fullName evidence="7">Major facilitator superfamily (MFS) profile domain-containing protein</fullName>
    </recommendedName>
</protein>
<feature type="transmembrane region" description="Helical" evidence="6">
    <location>
        <begin position="411"/>
        <end position="433"/>
    </location>
</feature>
<dbReference type="FunFam" id="1.20.1250.20:FF:000034">
    <property type="entry name" value="MFS general substrate transporter"/>
    <property type="match status" value="1"/>
</dbReference>
<feature type="transmembrane region" description="Helical" evidence="6">
    <location>
        <begin position="173"/>
        <end position="192"/>
    </location>
</feature>
<feature type="transmembrane region" description="Helical" evidence="6">
    <location>
        <begin position="56"/>
        <end position="73"/>
    </location>
</feature>
<dbReference type="GO" id="GO:0022857">
    <property type="term" value="F:transmembrane transporter activity"/>
    <property type="evidence" value="ECO:0007669"/>
    <property type="project" value="InterPro"/>
</dbReference>
<evidence type="ECO:0000256" key="4">
    <source>
        <dbReference type="ARBA" id="ARBA00022989"/>
    </source>
</evidence>
<feature type="transmembrane region" description="Helical" evidence="6">
    <location>
        <begin position="478"/>
        <end position="500"/>
    </location>
</feature>
<feature type="transmembrane region" description="Helical" evidence="6">
    <location>
        <begin position="99"/>
        <end position="119"/>
    </location>
</feature>
<dbReference type="RefSeq" id="XP_022513906.1">
    <property type="nucleotide sequence ID" value="XM_022653663.1"/>
</dbReference>
<keyword evidence="2" id="KW-0813">Transport</keyword>
<sequence>MASHTSQPQTTLDETKMASEIEMTKPSLEEGQHRDVNEQVSFTPDSRFERKLIRKLDLLTVPVMILIYFLSFLDRTNIGNARLQGLQEELGLTDHTYRIALSVLYVPYIILEIPSNLVLKKIGPHIFLPTLMTIWGIVATLQVRKSFQYLMLQMLIVNQGIVKSTAGLYVNRFFLGAVEAGIVPAIILYLSMWYKRGELQTRIGLFWGAASLSGAIGGLLAAAISNLDGHASLRGWSWIFIIEGIFTVVCGFASFFLIAKAPETTRFLSEQEREYAVARLRHDAMHTNQVTIDGVTHHLVVDNSFSWKAVYSVFIDPQMYGLAVVAFSSGTLVFSQAYFLPTVISDMKSIATTPVIAQLLTVPPYTVGVITTLIGCHYSDKYHFRYPSLAIPTLVAIIGVAIIYATEGVGVRYFGIHLTVAGIYSSVPVYLSWGSNNFSGHYRRATGVAAIFVFTNSGGILSTWLFRASEAPSFQTAYIINLVLLCVLLVSATGLSLYYLRQNKIRDGFVRSGRFEEYGMDKDGDQHLFFRYVR</sequence>
<feature type="transmembrane region" description="Helical" evidence="6">
    <location>
        <begin position="320"/>
        <end position="340"/>
    </location>
</feature>
<dbReference type="GO" id="GO:0016020">
    <property type="term" value="C:membrane"/>
    <property type="evidence" value="ECO:0007669"/>
    <property type="project" value="UniProtKB-SubCell"/>
</dbReference>
<dbReference type="SUPFAM" id="SSF103473">
    <property type="entry name" value="MFS general substrate transporter"/>
    <property type="match status" value="1"/>
</dbReference>
<dbReference type="GeneID" id="34598860"/>
<feature type="transmembrane region" description="Helical" evidence="6">
    <location>
        <begin position="236"/>
        <end position="259"/>
    </location>
</feature>
<dbReference type="EMBL" id="LVKK01000019">
    <property type="protein sequence ID" value="OAG41954.1"/>
    <property type="molecule type" value="Genomic_DNA"/>
</dbReference>
<dbReference type="InterPro" id="IPR020846">
    <property type="entry name" value="MFS_dom"/>
</dbReference>
<evidence type="ECO:0000256" key="5">
    <source>
        <dbReference type="ARBA" id="ARBA00023136"/>
    </source>
</evidence>
<comment type="subcellular location">
    <subcellularLocation>
        <location evidence="1">Membrane</location>
        <topology evidence="1">Multi-pass membrane protein</topology>
    </subcellularLocation>
</comment>
<feature type="transmembrane region" description="Helical" evidence="6">
    <location>
        <begin position="445"/>
        <end position="466"/>
    </location>
</feature>
<dbReference type="AlphaFoldDB" id="A0A177FCF5"/>
<dbReference type="PROSITE" id="PS50850">
    <property type="entry name" value="MFS"/>
    <property type="match status" value="1"/>
</dbReference>
<dbReference type="InterPro" id="IPR036259">
    <property type="entry name" value="MFS_trans_sf"/>
</dbReference>
<reference evidence="8 9" key="1">
    <citation type="submission" date="2016-03" db="EMBL/GenBank/DDBJ databases">
        <title>Draft genome sequence of the Fonsecaea monophora CBS 269.37.</title>
        <authorList>
            <person name="Bombassaro A."/>
            <person name="Vinicius W.A."/>
            <person name="De Hoog S."/>
            <person name="Sun J."/>
            <person name="Souza E.M."/>
            <person name="Raittz R.T."/>
            <person name="Costa F."/>
            <person name="Leao A.C."/>
            <person name="Tadra-Sfeir M.Z."/>
            <person name="Baura V."/>
            <person name="Balsanelli E."/>
            <person name="Pedrosa F.O."/>
            <person name="Moreno L.F."/>
            <person name="Steffens M.B."/>
            <person name="Xi L."/>
            <person name="Bocca A.L."/>
            <person name="Felipe M.S."/>
            <person name="Teixeira M."/>
            <person name="Telles Filho F.Q."/>
            <person name="Azevedo C.M."/>
            <person name="Gomes R."/>
            <person name="Vicente V.A."/>
        </authorList>
    </citation>
    <scope>NUCLEOTIDE SEQUENCE [LARGE SCALE GENOMIC DNA]</scope>
    <source>
        <strain evidence="8 9">CBS 269.37</strain>
    </source>
</reference>
<feature type="transmembrane region" description="Helical" evidence="6">
    <location>
        <begin position="204"/>
        <end position="224"/>
    </location>
</feature>
<proteinExistence type="predicted"/>
<evidence type="ECO:0000256" key="6">
    <source>
        <dbReference type="SAM" id="Phobius"/>
    </source>
</evidence>
<evidence type="ECO:0000256" key="2">
    <source>
        <dbReference type="ARBA" id="ARBA00022448"/>
    </source>
</evidence>
<dbReference type="Gene3D" id="1.20.1250.20">
    <property type="entry name" value="MFS general substrate transporter like domains"/>
    <property type="match status" value="1"/>
</dbReference>
<dbReference type="PANTHER" id="PTHR43791:SF85">
    <property type="entry name" value="TRANSPORTER, PUTATIVE (AFU_ORTHOLOGUE AFUA_6G00710)-RELATED"/>
    <property type="match status" value="1"/>
</dbReference>
<evidence type="ECO:0000313" key="8">
    <source>
        <dbReference type="EMBL" id="OAG41954.1"/>
    </source>
</evidence>
<keyword evidence="5 6" id="KW-0472">Membrane</keyword>
<dbReference type="OrthoDB" id="9971669at2759"/>
<dbReference type="Proteomes" id="UP000077002">
    <property type="component" value="Unassembled WGS sequence"/>
</dbReference>
<keyword evidence="4 6" id="KW-1133">Transmembrane helix</keyword>
<organism evidence="8 9">
    <name type="scientific">Fonsecaea monophora</name>
    <dbReference type="NCBI Taxonomy" id="254056"/>
    <lineage>
        <taxon>Eukaryota</taxon>
        <taxon>Fungi</taxon>
        <taxon>Dikarya</taxon>
        <taxon>Ascomycota</taxon>
        <taxon>Pezizomycotina</taxon>
        <taxon>Eurotiomycetes</taxon>
        <taxon>Chaetothyriomycetidae</taxon>
        <taxon>Chaetothyriales</taxon>
        <taxon>Herpotrichiellaceae</taxon>
        <taxon>Fonsecaea</taxon>
    </lineage>
</organism>
<comment type="caution">
    <text evidence="8">The sequence shown here is derived from an EMBL/GenBank/DDBJ whole genome shotgun (WGS) entry which is preliminary data.</text>
</comment>
<name>A0A177FCF5_9EURO</name>
<evidence type="ECO:0000259" key="7">
    <source>
        <dbReference type="PROSITE" id="PS50850"/>
    </source>
</evidence>
<keyword evidence="9" id="KW-1185">Reference proteome</keyword>